<feature type="region of interest" description="Disordered" evidence="7">
    <location>
        <begin position="440"/>
        <end position="530"/>
    </location>
</feature>
<dbReference type="Gene3D" id="3.40.850.10">
    <property type="entry name" value="Kinesin motor domain"/>
    <property type="match status" value="1"/>
</dbReference>
<evidence type="ECO:0000256" key="1">
    <source>
        <dbReference type="ARBA" id="ARBA00022741"/>
    </source>
</evidence>
<feature type="region of interest" description="Actin-binding" evidence="6">
    <location>
        <begin position="194"/>
        <end position="216"/>
    </location>
</feature>
<organism evidence="9 10">
    <name type="scientific">Dreissena polymorpha</name>
    <name type="common">Zebra mussel</name>
    <name type="synonym">Mytilus polymorpha</name>
    <dbReference type="NCBI Taxonomy" id="45954"/>
    <lineage>
        <taxon>Eukaryota</taxon>
        <taxon>Metazoa</taxon>
        <taxon>Spiralia</taxon>
        <taxon>Lophotrochozoa</taxon>
        <taxon>Mollusca</taxon>
        <taxon>Bivalvia</taxon>
        <taxon>Autobranchia</taxon>
        <taxon>Heteroconchia</taxon>
        <taxon>Euheterodonta</taxon>
        <taxon>Imparidentia</taxon>
        <taxon>Neoheterodontei</taxon>
        <taxon>Myida</taxon>
        <taxon>Dreissenoidea</taxon>
        <taxon>Dreissenidae</taxon>
        <taxon>Dreissena</taxon>
    </lineage>
</organism>
<dbReference type="GO" id="GO:0016020">
    <property type="term" value="C:membrane"/>
    <property type="evidence" value="ECO:0007669"/>
    <property type="project" value="TreeGrafter"/>
</dbReference>
<dbReference type="Gene3D" id="1.20.58.530">
    <property type="match status" value="1"/>
</dbReference>
<dbReference type="CDD" id="cd00124">
    <property type="entry name" value="MYSc"/>
    <property type="match status" value="1"/>
</dbReference>
<dbReference type="GO" id="GO:0005737">
    <property type="term" value="C:cytoplasm"/>
    <property type="evidence" value="ECO:0007669"/>
    <property type="project" value="TreeGrafter"/>
</dbReference>
<evidence type="ECO:0000313" key="9">
    <source>
        <dbReference type="EMBL" id="KAH3877410.1"/>
    </source>
</evidence>
<dbReference type="PRINTS" id="PR00193">
    <property type="entry name" value="MYOSINHEAVY"/>
</dbReference>
<dbReference type="GO" id="GO:0000146">
    <property type="term" value="F:microfilament motor activity"/>
    <property type="evidence" value="ECO:0007669"/>
    <property type="project" value="TreeGrafter"/>
</dbReference>
<evidence type="ECO:0000256" key="7">
    <source>
        <dbReference type="SAM" id="MobiDB-lite"/>
    </source>
</evidence>
<dbReference type="InterPro" id="IPR027417">
    <property type="entry name" value="P-loop_NTPase"/>
</dbReference>
<feature type="compositionally biased region" description="Low complexity" evidence="7">
    <location>
        <begin position="518"/>
        <end position="530"/>
    </location>
</feature>
<dbReference type="SUPFAM" id="SSF52540">
    <property type="entry name" value="P-loop containing nucleoside triphosphate hydrolases"/>
    <property type="match status" value="1"/>
</dbReference>
<evidence type="ECO:0000313" key="10">
    <source>
        <dbReference type="Proteomes" id="UP000828390"/>
    </source>
</evidence>
<feature type="compositionally biased region" description="Basic and acidic residues" evidence="7">
    <location>
        <begin position="506"/>
        <end position="517"/>
    </location>
</feature>
<dbReference type="Pfam" id="PF00063">
    <property type="entry name" value="Myosin_head"/>
    <property type="match status" value="1"/>
</dbReference>
<dbReference type="PANTHER" id="PTHR13140">
    <property type="entry name" value="MYOSIN"/>
    <property type="match status" value="1"/>
</dbReference>
<dbReference type="AlphaFoldDB" id="A0A9D4RSS3"/>
<proteinExistence type="inferred from homology"/>
<evidence type="ECO:0000256" key="2">
    <source>
        <dbReference type="ARBA" id="ARBA00022840"/>
    </source>
</evidence>
<comment type="caution">
    <text evidence="6">Lacks conserved residue(s) required for the propagation of feature annotation.</text>
</comment>
<dbReference type="GO" id="GO:0016459">
    <property type="term" value="C:myosin complex"/>
    <property type="evidence" value="ECO:0007669"/>
    <property type="project" value="UniProtKB-KW"/>
</dbReference>
<keyword evidence="1" id="KW-0547">Nucleotide-binding</keyword>
<feature type="domain" description="Myosin motor" evidence="8">
    <location>
        <begin position="1"/>
        <end position="366"/>
    </location>
</feature>
<dbReference type="EMBL" id="JAIWYP010000001">
    <property type="protein sequence ID" value="KAH3877410.1"/>
    <property type="molecule type" value="Genomic_DNA"/>
</dbReference>
<dbReference type="GO" id="GO:0051015">
    <property type="term" value="F:actin filament binding"/>
    <property type="evidence" value="ECO:0007669"/>
    <property type="project" value="TreeGrafter"/>
</dbReference>
<dbReference type="InterPro" id="IPR000048">
    <property type="entry name" value="IQ_motif_EF-hand-BS"/>
</dbReference>
<evidence type="ECO:0000256" key="5">
    <source>
        <dbReference type="ARBA" id="ARBA00023203"/>
    </source>
</evidence>
<dbReference type="GO" id="GO:0005524">
    <property type="term" value="F:ATP binding"/>
    <property type="evidence" value="ECO:0007669"/>
    <property type="project" value="UniProtKB-KW"/>
</dbReference>
<dbReference type="Proteomes" id="UP000828390">
    <property type="component" value="Unassembled WGS sequence"/>
</dbReference>
<evidence type="ECO:0000259" key="8">
    <source>
        <dbReference type="PROSITE" id="PS51456"/>
    </source>
</evidence>
<reference evidence="9" key="1">
    <citation type="journal article" date="2019" name="bioRxiv">
        <title>The Genome of the Zebra Mussel, Dreissena polymorpha: A Resource for Invasive Species Research.</title>
        <authorList>
            <person name="McCartney M.A."/>
            <person name="Auch B."/>
            <person name="Kono T."/>
            <person name="Mallez S."/>
            <person name="Zhang Y."/>
            <person name="Obille A."/>
            <person name="Becker A."/>
            <person name="Abrahante J.E."/>
            <person name="Garbe J."/>
            <person name="Badalamenti J.P."/>
            <person name="Herman A."/>
            <person name="Mangelson H."/>
            <person name="Liachko I."/>
            <person name="Sullivan S."/>
            <person name="Sone E.D."/>
            <person name="Koren S."/>
            <person name="Silverstein K.A.T."/>
            <person name="Beckman K.B."/>
            <person name="Gohl D.M."/>
        </authorList>
    </citation>
    <scope>NUCLEOTIDE SEQUENCE</scope>
    <source>
        <strain evidence="9">Duluth1</strain>
        <tissue evidence="9">Whole animal</tissue>
    </source>
</reference>
<keyword evidence="2" id="KW-0067">ATP-binding</keyword>
<comment type="caution">
    <text evidence="9">The sequence shown here is derived from an EMBL/GenBank/DDBJ whole genome shotgun (WGS) entry which is preliminary data.</text>
</comment>
<dbReference type="PROSITE" id="PS50096">
    <property type="entry name" value="IQ"/>
    <property type="match status" value="1"/>
</dbReference>
<name>A0A9D4RSS3_DREPO</name>
<gene>
    <name evidence="9" type="ORF">DPMN_001276</name>
</gene>
<keyword evidence="5 6" id="KW-0009">Actin-binding</keyword>
<feature type="region of interest" description="Disordered" evidence="7">
    <location>
        <begin position="549"/>
        <end position="600"/>
    </location>
</feature>
<evidence type="ECO:0000256" key="6">
    <source>
        <dbReference type="PROSITE-ProRule" id="PRU00782"/>
    </source>
</evidence>
<comment type="similarity">
    <text evidence="6">Belongs to the TRAFAC class myosin-kinesin ATPase superfamily. Myosin family.</text>
</comment>
<dbReference type="PANTHER" id="PTHR13140:SF289">
    <property type="entry name" value="UNCONVENTIONAL MYOSIN-XIX"/>
    <property type="match status" value="1"/>
</dbReference>
<dbReference type="Gene3D" id="1.20.5.4820">
    <property type="match status" value="1"/>
</dbReference>
<sequence length="636" mass="72668">MPLFYSISQGLLDIYGFEAFESNSLEQLCINYANEKLQQHYVKHFLKDLQQEYEEECISWEALAYTDNQACLQILEGNCSVFTILNEDIQLNRQTDTVQLCERVLFLCRTSQFLKKPRHYMKEPGFSVKHYAGEVTYSMDQLSTKNRDSIPPEIVSMLANSSNQFISSLFSEMDIDEGTGKRRKTVLGKFKASLDGLMSSLGSSDVHYIRCIKPNTKSLPGLFDCQYVMSQLVAGGIIETVRICSLGYPVRMAYSEFLHRYGMILRNSPTPPSSQSSVDNDILYEPLDTLYMKQLDMFHNSPQKHNTPKKRLRRRAGLSNCDHLRRCSAAVLAILYGDCKGLTGQFGRTKLFLHQHQVDRLEERRYTILCMKASIIQRYWRAHHRRQRLSVIHLSVSARVIQAAWRSYVQHKLSKAVLVMQKWFRMHMCRKQYKRLQEQRQKACKEAKRKQASWKPIMDRKRTSSGSKRSKTSSRSSSRVHSADSSRGVSDSSGILSSDNSSLMDSDQHMDVSEECKASPFSTSTPKSTSAVHMFSADSDGILAGQKENVSPSKRKALMPRGRPNFRRSPQTKFKLKRKHCSSNNGNRIEHSGMSPVKKMKTPYGYKVTQEDGLNVGDGIITRRKLPSVSTEWGAQ</sequence>
<keyword evidence="3 6" id="KW-0518">Myosin</keyword>
<feature type="compositionally biased region" description="Low complexity" evidence="7">
    <location>
        <begin position="473"/>
        <end position="505"/>
    </location>
</feature>
<evidence type="ECO:0000256" key="3">
    <source>
        <dbReference type="ARBA" id="ARBA00023123"/>
    </source>
</evidence>
<keyword evidence="4" id="KW-0505">Motor protein</keyword>
<accession>A0A9D4RSS3</accession>
<evidence type="ECO:0000256" key="4">
    <source>
        <dbReference type="ARBA" id="ARBA00023175"/>
    </source>
</evidence>
<dbReference type="PROSITE" id="PS51456">
    <property type="entry name" value="MYOSIN_MOTOR"/>
    <property type="match status" value="1"/>
</dbReference>
<protein>
    <recommendedName>
        <fullName evidence="8">Myosin motor domain-containing protein</fullName>
    </recommendedName>
</protein>
<dbReference type="SMART" id="SM00242">
    <property type="entry name" value="MYSc"/>
    <property type="match status" value="1"/>
</dbReference>
<dbReference type="SMART" id="SM00015">
    <property type="entry name" value="IQ"/>
    <property type="match status" value="2"/>
</dbReference>
<dbReference type="InterPro" id="IPR036961">
    <property type="entry name" value="Kinesin_motor_dom_sf"/>
</dbReference>
<reference evidence="9" key="2">
    <citation type="submission" date="2020-11" db="EMBL/GenBank/DDBJ databases">
        <authorList>
            <person name="McCartney M.A."/>
            <person name="Auch B."/>
            <person name="Kono T."/>
            <person name="Mallez S."/>
            <person name="Becker A."/>
            <person name="Gohl D.M."/>
            <person name="Silverstein K.A.T."/>
            <person name="Koren S."/>
            <person name="Bechman K.B."/>
            <person name="Herman A."/>
            <person name="Abrahante J.E."/>
            <person name="Garbe J."/>
        </authorList>
    </citation>
    <scope>NUCLEOTIDE SEQUENCE</scope>
    <source>
        <strain evidence="9">Duluth1</strain>
        <tissue evidence="9">Whole animal</tissue>
    </source>
</reference>
<dbReference type="GO" id="GO:0007015">
    <property type="term" value="P:actin filament organization"/>
    <property type="evidence" value="ECO:0007669"/>
    <property type="project" value="TreeGrafter"/>
</dbReference>
<dbReference type="Pfam" id="PF00612">
    <property type="entry name" value="IQ"/>
    <property type="match status" value="2"/>
</dbReference>
<dbReference type="InterPro" id="IPR001609">
    <property type="entry name" value="Myosin_head_motor_dom-like"/>
</dbReference>
<keyword evidence="10" id="KW-1185">Reference proteome</keyword>